<sequence>MSADNRPLRPVRGWDLLWRGSFAAQHGNSEYVIDVDYFDFSERIHLYCDGALLDIKKSPATFALNADTEVVAAMSLYGMKRVDLIDRARGATTHFQPRAGTAEAWRAALAQRHPILSRWIGIASWTVLACAAATQLPVLFNSSVAQLTGSPLPQLELPVWLNTMLGIAGLLAALDRALQLKYNRWLDD</sequence>
<proteinExistence type="predicted"/>
<feature type="transmembrane region" description="Helical" evidence="1">
    <location>
        <begin position="159"/>
        <end position="178"/>
    </location>
</feature>
<dbReference type="AlphaFoldDB" id="A0A4R6RTP3"/>
<evidence type="ECO:0000256" key="1">
    <source>
        <dbReference type="SAM" id="Phobius"/>
    </source>
</evidence>
<dbReference type="OrthoDB" id="2716688at2"/>
<keyword evidence="3" id="KW-1185">Reference proteome</keyword>
<evidence type="ECO:0000313" key="2">
    <source>
        <dbReference type="EMBL" id="TDP90271.1"/>
    </source>
</evidence>
<keyword evidence="1" id="KW-1133">Transmembrane helix</keyword>
<name>A0A4R6RTP3_9MICO</name>
<dbReference type="Proteomes" id="UP000295601">
    <property type="component" value="Unassembled WGS sequence"/>
</dbReference>
<keyword evidence="1" id="KW-0472">Membrane</keyword>
<feature type="transmembrane region" description="Helical" evidence="1">
    <location>
        <begin position="119"/>
        <end position="139"/>
    </location>
</feature>
<dbReference type="EMBL" id="SNYA01000007">
    <property type="protein sequence ID" value="TDP90271.1"/>
    <property type="molecule type" value="Genomic_DNA"/>
</dbReference>
<gene>
    <name evidence="2" type="ORF">EDF62_2839</name>
</gene>
<accession>A0A4R6RTP3</accession>
<organism evidence="2 3">
    <name type="scientific">Leucobacter luti</name>
    <dbReference type="NCBI Taxonomy" id="340320"/>
    <lineage>
        <taxon>Bacteria</taxon>
        <taxon>Bacillati</taxon>
        <taxon>Actinomycetota</taxon>
        <taxon>Actinomycetes</taxon>
        <taxon>Micrococcales</taxon>
        <taxon>Microbacteriaceae</taxon>
        <taxon>Leucobacter</taxon>
    </lineage>
</organism>
<keyword evidence="1" id="KW-0812">Transmembrane</keyword>
<protein>
    <submittedName>
        <fullName evidence="2">Uncharacterized protein</fullName>
    </submittedName>
</protein>
<dbReference type="RefSeq" id="WP_133617456.1">
    <property type="nucleotide sequence ID" value="NZ_SNYA01000007.1"/>
</dbReference>
<comment type="caution">
    <text evidence="2">The sequence shown here is derived from an EMBL/GenBank/DDBJ whole genome shotgun (WGS) entry which is preliminary data.</text>
</comment>
<evidence type="ECO:0000313" key="3">
    <source>
        <dbReference type="Proteomes" id="UP000295601"/>
    </source>
</evidence>
<reference evidence="2 3" key="1">
    <citation type="submission" date="2019-03" db="EMBL/GenBank/DDBJ databases">
        <title>Genomic analyses of the natural microbiome of Caenorhabditis elegans.</title>
        <authorList>
            <person name="Samuel B."/>
        </authorList>
    </citation>
    <scope>NUCLEOTIDE SEQUENCE [LARGE SCALE GENOMIC DNA]</scope>
    <source>
        <strain evidence="2 3">JUb18</strain>
    </source>
</reference>